<evidence type="ECO:0000313" key="7">
    <source>
        <dbReference type="Proteomes" id="UP000260457"/>
    </source>
</evidence>
<evidence type="ECO:0000256" key="2">
    <source>
        <dbReference type="ARBA" id="ARBA00022598"/>
    </source>
</evidence>
<dbReference type="Gene3D" id="3.40.50.12780">
    <property type="entry name" value="N-terminal domain of ligase-like"/>
    <property type="match status" value="1"/>
</dbReference>
<sequence>MANQSAFIDGYWRSGDLAKIDEDGFIYIMDRKKDMINRGGEKVYSVEVENVIYTHPKVLEVAVVGIPDEIFGEMVKAFIVTKENIVLEKDEIIEFTSKQLASYKVPKEIEFVSELPRNPGGKVLKNRLKNA</sequence>
<proteinExistence type="inferred from homology"/>
<protein>
    <recommendedName>
        <fullName evidence="5">AMP-binding enzyme C-terminal domain-containing protein</fullName>
    </recommendedName>
</protein>
<organism evidence="6 7">
    <name type="scientific">Peribacillus butanolivorans</name>
    <dbReference type="NCBI Taxonomy" id="421767"/>
    <lineage>
        <taxon>Bacteria</taxon>
        <taxon>Bacillati</taxon>
        <taxon>Bacillota</taxon>
        <taxon>Bacilli</taxon>
        <taxon>Bacillales</taxon>
        <taxon>Bacillaceae</taxon>
        <taxon>Peribacillus</taxon>
    </lineage>
</organism>
<evidence type="ECO:0000256" key="3">
    <source>
        <dbReference type="ARBA" id="ARBA00022832"/>
    </source>
</evidence>
<dbReference type="RefSeq" id="WP_116822350.1">
    <property type="nucleotide sequence ID" value="NZ_CP030926.1"/>
</dbReference>
<dbReference type="SUPFAM" id="SSF56801">
    <property type="entry name" value="Acetyl-CoA synthetase-like"/>
    <property type="match status" value="1"/>
</dbReference>
<dbReference type="InterPro" id="IPR042099">
    <property type="entry name" value="ANL_N_sf"/>
</dbReference>
<dbReference type="PANTHER" id="PTHR43859:SF4">
    <property type="entry name" value="BUTANOATE--COA LIGASE AAE1-RELATED"/>
    <property type="match status" value="1"/>
</dbReference>
<evidence type="ECO:0000256" key="4">
    <source>
        <dbReference type="ARBA" id="ARBA00023098"/>
    </source>
</evidence>
<evidence type="ECO:0000313" key="6">
    <source>
        <dbReference type="EMBL" id="AXN41937.1"/>
    </source>
</evidence>
<feature type="domain" description="AMP-binding enzyme C-terminal" evidence="5">
    <location>
        <begin position="47"/>
        <end position="122"/>
    </location>
</feature>
<dbReference type="EMBL" id="CP030926">
    <property type="protein sequence ID" value="AXN41937.1"/>
    <property type="molecule type" value="Genomic_DNA"/>
</dbReference>
<dbReference type="InterPro" id="IPR045851">
    <property type="entry name" value="AMP-bd_C_sf"/>
</dbReference>
<dbReference type="Proteomes" id="UP000260457">
    <property type="component" value="Chromosome"/>
</dbReference>
<keyword evidence="7" id="KW-1185">Reference proteome</keyword>
<evidence type="ECO:0000256" key="1">
    <source>
        <dbReference type="ARBA" id="ARBA00006432"/>
    </source>
</evidence>
<dbReference type="PANTHER" id="PTHR43859">
    <property type="entry name" value="ACYL-ACTIVATING ENZYME"/>
    <property type="match status" value="1"/>
</dbReference>
<dbReference type="Pfam" id="PF13193">
    <property type="entry name" value="AMP-binding_C"/>
    <property type="match status" value="1"/>
</dbReference>
<gene>
    <name evidence="6" type="ORF">DTO10_24880</name>
</gene>
<keyword evidence="3" id="KW-0276">Fatty acid metabolism</keyword>
<name>A0ABM6XU39_9BACI</name>
<keyword evidence="4" id="KW-0443">Lipid metabolism</keyword>
<comment type="similarity">
    <text evidence="1">Belongs to the ATP-dependent AMP-binding enzyme family.</text>
</comment>
<dbReference type="Gene3D" id="3.30.300.30">
    <property type="match status" value="1"/>
</dbReference>
<accession>A0ABM6XU39</accession>
<keyword evidence="2" id="KW-0436">Ligase</keyword>
<reference evidence="6 7" key="1">
    <citation type="submission" date="2018-07" db="EMBL/GenBank/DDBJ databases">
        <title>The molecular basis for the intramolecular migration of carboxyl group in the catabolism of para-hydroxybenzoate via gentisate.</title>
        <authorList>
            <person name="Zhao H."/>
            <person name="Xu Y."/>
            <person name="Lin S."/>
            <person name="Spain J.C."/>
            <person name="Zhou N.-Y."/>
        </authorList>
    </citation>
    <scope>NUCLEOTIDE SEQUENCE [LARGE SCALE GENOMIC DNA]</scope>
    <source>
        <strain evidence="6 7">PHB-7a</strain>
    </source>
</reference>
<dbReference type="InterPro" id="IPR025110">
    <property type="entry name" value="AMP-bd_C"/>
</dbReference>
<evidence type="ECO:0000259" key="5">
    <source>
        <dbReference type="Pfam" id="PF13193"/>
    </source>
</evidence>